<proteinExistence type="predicted"/>
<reference evidence="1" key="1">
    <citation type="submission" date="2022-12" db="EMBL/GenBank/DDBJ databases">
        <authorList>
            <person name="Wang J."/>
        </authorList>
    </citation>
    <scope>NUCLEOTIDE SEQUENCE</scope>
    <source>
        <strain evidence="1">HY-45-18</strain>
    </source>
</reference>
<organism evidence="1 2">
    <name type="scientific">Clostridium aestuarii</name>
    <dbReference type="NCBI Taxonomy" id="338193"/>
    <lineage>
        <taxon>Bacteria</taxon>
        <taxon>Bacillati</taxon>
        <taxon>Bacillota</taxon>
        <taxon>Clostridia</taxon>
        <taxon>Eubacteriales</taxon>
        <taxon>Clostridiaceae</taxon>
        <taxon>Clostridium</taxon>
    </lineage>
</organism>
<dbReference type="RefSeq" id="WP_268040076.1">
    <property type="nucleotide sequence ID" value="NZ_JAPQER010000002.1"/>
</dbReference>
<evidence type="ECO:0000313" key="2">
    <source>
        <dbReference type="Proteomes" id="UP001078443"/>
    </source>
</evidence>
<dbReference type="EMBL" id="JAPQER010000002">
    <property type="protein sequence ID" value="MCY6483800.1"/>
    <property type="molecule type" value="Genomic_DNA"/>
</dbReference>
<dbReference type="Proteomes" id="UP001078443">
    <property type="component" value="Unassembled WGS sequence"/>
</dbReference>
<name>A0ABT4D0B4_9CLOT</name>
<comment type="caution">
    <text evidence="1">The sequence shown here is derived from an EMBL/GenBank/DDBJ whole genome shotgun (WGS) entry which is preliminary data.</text>
</comment>
<accession>A0ABT4D0B4</accession>
<gene>
    <name evidence="1" type="ORF">OW763_05485</name>
</gene>
<evidence type="ECO:0000313" key="1">
    <source>
        <dbReference type="EMBL" id="MCY6483800.1"/>
    </source>
</evidence>
<protein>
    <recommendedName>
        <fullName evidence="3">Phage protein</fullName>
    </recommendedName>
</protein>
<keyword evidence="2" id="KW-1185">Reference proteome</keyword>
<sequence length="132" mass="15182">MNIVWFDANKGIPSATVAQYGINLNNSAAEYLKSAVKIKLGYEEKMKHICIQSCDKNDTSGFNLPHMDDKVKNARISCREFIRLLSIKFGLDTTISDKYYCYWDEGIKVLVIDLNQKIPKKQLMKKIKTEEI</sequence>
<evidence type="ECO:0008006" key="3">
    <source>
        <dbReference type="Google" id="ProtNLM"/>
    </source>
</evidence>